<dbReference type="Proteomes" id="UP000777482">
    <property type="component" value="Unassembled WGS sequence"/>
</dbReference>
<name>A0A9P7B3I1_RHOMI</name>
<keyword evidence="3" id="KW-1185">Reference proteome</keyword>
<reference evidence="2 3" key="1">
    <citation type="submission" date="2020-11" db="EMBL/GenBank/DDBJ databases">
        <title>Kefir isolates.</title>
        <authorList>
            <person name="Marcisauskas S."/>
            <person name="Kim Y."/>
            <person name="Blasche S."/>
        </authorList>
    </citation>
    <scope>NUCLEOTIDE SEQUENCE [LARGE SCALE GENOMIC DNA]</scope>
    <source>
        <strain evidence="2 3">KR</strain>
    </source>
</reference>
<proteinExistence type="predicted"/>
<organism evidence="2 3">
    <name type="scientific">Rhodotorula mucilaginosa</name>
    <name type="common">Yeast</name>
    <name type="synonym">Rhodotorula rubra</name>
    <dbReference type="NCBI Taxonomy" id="5537"/>
    <lineage>
        <taxon>Eukaryota</taxon>
        <taxon>Fungi</taxon>
        <taxon>Dikarya</taxon>
        <taxon>Basidiomycota</taxon>
        <taxon>Pucciniomycotina</taxon>
        <taxon>Microbotryomycetes</taxon>
        <taxon>Sporidiobolales</taxon>
        <taxon>Sporidiobolaceae</taxon>
        <taxon>Rhodotorula</taxon>
    </lineage>
</organism>
<feature type="region of interest" description="Disordered" evidence="1">
    <location>
        <begin position="41"/>
        <end position="60"/>
    </location>
</feature>
<sequence>MASFATRVRFTFVRFAARLQDTHRCGHFDEFEKATVRLQDRASPGSGRVPLHSRSSTSPQGWKALVKRGLYKQLGGLEVSSRYKYERRRKN</sequence>
<dbReference type="AlphaFoldDB" id="A0A9P7B3I1"/>
<gene>
    <name evidence="2" type="ORF">C6P46_006686</name>
</gene>
<evidence type="ECO:0000313" key="2">
    <source>
        <dbReference type="EMBL" id="KAG0657097.1"/>
    </source>
</evidence>
<evidence type="ECO:0000256" key="1">
    <source>
        <dbReference type="SAM" id="MobiDB-lite"/>
    </source>
</evidence>
<evidence type="ECO:0000313" key="3">
    <source>
        <dbReference type="Proteomes" id="UP000777482"/>
    </source>
</evidence>
<accession>A0A9P7B3I1</accession>
<protein>
    <submittedName>
        <fullName evidence="2">Uncharacterized protein</fullName>
    </submittedName>
</protein>
<comment type="caution">
    <text evidence="2">The sequence shown here is derived from an EMBL/GenBank/DDBJ whole genome shotgun (WGS) entry which is preliminary data.</text>
</comment>
<dbReference type="EMBL" id="PUHQ01000086">
    <property type="protein sequence ID" value="KAG0657097.1"/>
    <property type="molecule type" value="Genomic_DNA"/>
</dbReference>